<name>A0ABR1TJE3_9PEZI</name>
<evidence type="ECO:0000313" key="2">
    <source>
        <dbReference type="Proteomes" id="UP001446871"/>
    </source>
</evidence>
<keyword evidence="2" id="KW-1185">Reference proteome</keyword>
<dbReference type="EMBL" id="JAQQWM010000009">
    <property type="protein sequence ID" value="KAK8046748.1"/>
    <property type="molecule type" value="Genomic_DNA"/>
</dbReference>
<gene>
    <name evidence="1" type="ORF">PG996_014812</name>
</gene>
<evidence type="ECO:0000313" key="1">
    <source>
        <dbReference type="EMBL" id="KAK8046748.1"/>
    </source>
</evidence>
<dbReference type="Proteomes" id="UP001446871">
    <property type="component" value="Unassembled WGS sequence"/>
</dbReference>
<reference evidence="1 2" key="1">
    <citation type="submission" date="2023-01" db="EMBL/GenBank/DDBJ databases">
        <title>Analysis of 21 Apiospora genomes using comparative genomics revels a genus with tremendous synthesis potential of carbohydrate active enzymes and secondary metabolites.</title>
        <authorList>
            <person name="Sorensen T."/>
        </authorList>
    </citation>
    <scope>NUCLEOTIDE SEQUENCE [LARGE SCALE GENOMIC DNA]</scope>
    <source>
        <strain evidence="1 2">CBS 83171</strain>
    </source>
</reference>
<comment type="caution">
    <text evidence="1">The sequence shown here is derived from an EMBL/GenBank/DDBJ whole genome shotgun (WGS) entry which is preliminary data.</text>
</comment>
<accession>A0ABR1TJE3</accession>
<organism evidence="1 2">
    <name type="scientific">Apiospora saccharicola</name>
    <dbReference type="NCBI Taxonomy" id="335842"/>
    <lineage>
        <taxon>Eukaryota</taxon>
        <taxon>Fungi</taxon>
        <taxon>Dikarya</taxon>
        <taxon>Ascomycota</taxon>
        <taxon>Pezizomycotina</taxon>
        <taxon>Sordariomycetes</taxon>
        <taxon>Xylariomycetidae</taxon>
        <taxon>Amphisphaeriales</taxon>
        <taxon>Apiosporaceae</taxon>
        <taxon>Apiospora</taxon>
    </lineage>
</organism>
<sequence>MHPVQSYTRSDGIAASGFSSWTEVSLPNYASKKRKLGSDEGSDLSDAKRHKADDRAYIAKLQRWRDSLPFKAVRNELPLSWHTKPVLDVLRACPVLLDLWMEKVARGEWLFERNLRHPHGHFLPQDFEGLPTWAVTEAHPRLEDLITRGVNGGQIITYDPEDMAWFGHWRHARGKAWRWLSGLPPTLSDPNSARTSVPSVVWSSEASIQGYGNGDIADQDSDVDGINLVPNNFMSLPPSQALALVPALRETFDRLDIERLAFKGSWSMGQLMQDSPELREALAGLLLTSRIAFADPSLHVWVQGVLIWCRNGTCTLKEAREKMKYCWKRLGLWR</sequence>
<proteinExistence type="predicted"/>
<protein>
    <submittedName>
        <fullName evidence="1">Uncharacterized protein</fullName>
    </submittedName>
</protein>